<dbReference type="InterPro" id="IPR016024">
    <property type="entry name" value="ARM-type_fold"/>
</dbReference>
<gene>
    <name evidence="1" type="ORF">CGI_10006788</name>
</gene>
<dbReference type="SUPFAM" id="SSF48371">
    <property type="entry name" value="ARM repeat"/>
    <property type="match status" value="1"/>
</dbReference>
<accession>K1PV25</accession>
<dbReference type="PANTHER" id="PTHR46270">
    <property type="entry name" value="ARMADILLO-TYPE FOLD-RELATED"/>
    <property type="match status" value="1"/>
</dbReference>
<dbReference type="PANTHER" id="PTHR46270:SF2">
    <property type="entry name" value="TIR DOMAIN-CONTAINING PROTEIN"/>
    <property type="match status" value="1"/>
</dbReference>
<dbReference type="InterPro" id="IPR011989">
    <property type="entry name" value="ARM-like"/>
</dbReference>
<evidence type="ECO:0000313" key="1">
    <source>
        <dbReference type="EMBL" id="EKC20115.1"/>
    </source>
</evidence>
<dbReference type="Pfam" id="PF13676">
    <property type="entry name" value="TIR_2"/>
    <property type="match status" value="1"/>
</dbReference>
<sequence length="313" mass="35628">MILAKGIIVLSYLLTDDQKNDKILENKVVGFIVQILKQASISEDGLSRRHGMSVLEVLRGIHNLSINDNNKEQIVTSGALPILVEIMKKSRETGEVLETLMIIWRLSFLNQIFSKIISEPDLINGDCRPHVMISYQWDSQSTMLKVKESLKEAGFKVWMDVENISGSTLEAMSLAIENAAVVLIGMSKKYKESPNCRSEAEYAYKLRKSVVPLRLEPRYVPDGWLGIIVGTRLYFDFTSPRDYDHVMTNLLRELGSRGRLFDTVDSSRGTVRQVTSNKKSVDLDKQWTTEQLRTWLDSCHFTAANERHVFILS</sequence>
<name>K1PV25_MAGGI</name>
<dbReference type="GO" id="GO:0007165">
    <property type="term" value="P:signal transduction"/>
    <property type="evidence" value="ECO:0007669"/>
    <property type="project" value="InterPro"/>
</dbReference>
<reference evidence="1" key="1">
    <citation type="journal article" date="2012" name="Nature">
        <title>The oyster genome reveals stress adaptation and complexity of shell formation.</title>
        <authorList>
            <person name="Zhang G."/>
            <person name="Fang X."/>
            <person name="Guo X."/>
            <person name="Li L."/>
            <person name="Luo R."/>
            <person name="Xu F."/>
            <person name="Yang P."/>
            <person name="Zhang L."/>
            <person name="Wang X."/>
            <person name="Qi H."/>
            <person name="Xiong Z."/>
            <person name="Que H."/>
            <person name="Xie Y."/>
            <person name="Holland P.W."/>
            <person name="Paps J."/>
            <person name="Zhu Y."/>
            <person name="Wu F."/>
            <person name="Chen Y."/>
            <person name="Wang J."/>
            <person name="Peng C."/>
            <person name="Meng J."/>
            <person name="Yang L."/>
            <person name="Liu J."/>
            <person name="Wen B."/>
            <person name="Zhang N."/>
            <person name="Huang Z."/>
            <person name="Zhu Q."/>
            <person name="Feng Y."/>
            <person name="Mount A."/>
            <person name="Hedgecock D."/>
            <person name="Xu Z."/>
            <person name="Liu Y."/>
            <person name="Domazet-Loso T."/>
            <person name="Du Y."/>
            <person name="Sun X."/>
            <person name="Zhang S."/>
            <person name="Liu B."/>
            <person name="Cheng P."/>
            <person name="Jiang X."/>
            <person name="Li J."/>
            <person name="Fan D."/>
            <person name="Wang W."/>
            <person name="Fu W."/>
            <person name="Wang T."/>
            <person name="Wang B."/>
            <person name="Zhang J."/>
            <person name="Peng Z."/>
            <person name="Li Y."/>
            <person name="Li N."/>
            <person name="Wang J."/>
            <person name="Chen M."/>
            <person name="He Y."/>
            <person name="Tan F."/>
            <person name="Song X."/>
            <person name="Zheng Q."/>
            <person name="Huang R."/>
            <person name="Yang H."/>
            <person name="Du X."/>
            <person name="Chen L."/>
            <person name="Yang M."/>
            <person name="Gaffney P.M."/>
            <person name="Wang S."/>
            <person name="Luo L."/>
            <person name="She Z."/>
            <person name="Ming Y."/>
            <person name="Huang W."/>
            <person name="Zhang S."/>
            <person name="Huang B."/>
            <person name="Zhang Y."/>
            <person name="Qu T."/>
            <person name="Ni P."/>
            <person name="Miao G."/>
            <person name="Wang J."/>
            <person name="Wang Q."/>
            <person name="Steinberg C.E."/>
            <person name="Wang H."/>
            <person name="Li N."/>
            <person name="Qian L."/>
            <person name="Zhang G."/>
            <person name="Li Y."/>
            <person name="Yang H."/>
            <person name="Liu X."/>
            <person name="Wang J."/>
            <person name="Yin Y."/>
            <person name="Wang J."/>
        </authorList>
    </citation>
    <scope>NUCLEOTIDE SEQUENCE [LARGE SCALE GENOMIC DNA]</scope>
    <source>
        <strain evidence="1">05x7-T-G4-1.051#20</strain>
    </source>
</reference>
<proteinExistence type="predicted"/>
<dbReference type="InterPro" id="IPR000157">
    <property type="entry name" value="TIR_dom"/>
</dbReference>
<dbReference type="AlphaFoldDB" id="K1PV25"/>
<dbReference type="Gene3D" id="3.40.50.10140">
    <property type="entry name" value="Toll/interleukin-1 receptor homology (TIR) domain"/>
    <property type="match status" value="1"/>
</dbReference>
<dbReference type="HOGENOM" id="CLU_889209_0_0_1"/>
<dbReference type="InterPro" id="IPR035897">
    <property type="entry name" value="Toll_tir_struct_dom_sf"/>
</dbReference>
<protein>
    <submittedName>
        <fullName evidence="1">Uncharacterized protein</fullName>
    </submittedName>
</protein>
<organism evidence="1">
    <name type="scientific">Magallana gigas</name>
    <name type="common">Pacific oyster</name>
    <name type="synonym">Crassostrea gigas</name>
    <dbReference type="NCBI Taxonomy" id="29159"/>
    <lineage>
        <taxon>Eukaryota</taxon>
        <taxon>Metazoa</taxon>
        <taxon>Spiralia</taxon>
        <taxon>Lophotrochozoa</taxon>
        <taxon>Mollusca</taxon>
        <taxon>Bivalvia</taxon>
        <taxon>Autobranchia</taxon>
        <taxon>Pteriomorphia</taxon>
        <taxon>Ostreida</taxon>
        <taxon>Ostreoidea</taxon>
        <taxon>Ostreidae</taxon>
        <taxon>Magallana</taxon>
    </lineage>
</organism>
<dbReference type="EMBL" id="JH818974">
    <property type="protein sequence ID" value="EKC20115.1"/>
    <property type="molecule type" value="Genomic_DNA"/>
</dbReference>
<dbReference type="InParanoid" id="K1PV25"/>
<dbReference type="SUPFAM" id="SSF52200">
    <property type="entry name" value="Toll/Interleukin receptor TIR domain"/>
    <property type="match status" value="1"/>
</dbReference>
<dbReference type="Gene3D" id="1.25.10.10">
    <property type="entry name" value="Leucine-rich Repeat Variant"/>
    <property type="match status" value="1"/>
</dbReference>